<evidence type="ECO:0000256" key="12">
    <source>
        <dbReference type="SAM" id="MobiDB-lite"/>
    </source>
</evidence>
<keyword evidence="5" id="KW-0489">Methyltransferase</keyword>
<evidence type="ECO:0000256" key="9">
    <source>
        <dbReference type="ARBA" id="ARBA00025378"/>
    </source>
</evidence>
<dbReference type="EC" id="2.1.1.282" evidence="3"/>
<keyword evidence="8" id="KW-0819">tRNA processing</keyword>
<evidence type="ECO:0000256" key="5">
    <source>
        <dbReference type="ARBA" id="ARBA00022603"/>
    </source>
</evidence>
<dbReference type="PANTHER" id="PTHR48418">
    <property type="entry name" value="TRNA WYBUTOSINE-SYNTHESIZING PROTEIN 3"/>
    <property type="match status" value="1"/>
</dbReference>
<dbReference type="AlphaFoldDB" id="A0A0K8R7Q4"/>
<evidence type="ECO:0000256" key="3">
    <source>
        <dbReference type="ARBA" id="ARBA00012750"/>
    </source>
</evidence>
<evidence type="ECO:0000256" key="7">
    <source>
        <dbReference type="ARBA" id="ARBA00022691"/>
    </source>
</evidence>
<comment type="function">
    <text evidence="9">Probable S-adenosyl-L-methionine-dependent methyltransferase that acts as a component of the wybutosine biosynthesis pathway. Wybutosine is a hyper modified guanosine with a tricyclic base found at the 3'-position adjacent to the anticodon of eukaryotic phenylalanine tRNA.</text>
</comment>
<dbReference type="PANTHER" id="PTHR48418:SF1">
    <property type="entry name" value="TRNA WYBUTOSINE-SYNTHESIZING PROTEIN 3"/>
    <property type="match status" value="1"/>
</dbReference>
<dbReference type="InterPro" id="IPR036602">
    <property type="entry name" value="tRNA_yW-synthesising-like_sf"/>
</dbReference>
<protein>
    <recommendedName>
        <fullName evidence="4">tRNA wybutosine-synthesizing protein 3 homolog</fullName>
        <ecNumber evidence="3">2.1.1.282</ecNumber>
    </recommendedName>
    <alternativeName>
        <fullName evidence="10">tRNA(Phe) 7-((3-amino-3-carboxypropyl)-4-demethylwyosine(37)-N(4))-methyltransferase</fullName>
    </alternativeName>
</protein>
<evidence type="ECO:0000313" key="14">
    <source>
        <dbReference type="EMBL" id="JAA66913.1"/>
    </source>
</evidence>
<organism evidence="14">
    <name type="scientific">Ixodes ricinus</name>
    <name type="common">Common tick</name>
    <name type="synonym">Acarus ricinus</name>
    <dbReference type="NCBI Taxonomy" id="34613"/>
    <lineage>
        <taxon>Eukaryota</taxon>
        <taxon>Metazoa</taxon>
        <taxon>Ecdysozoa</taxon>
        <taxon>Arthropoda</taxon>
        <taxon>Chelicerata</taxon>
        <taxon>Arachnida</taxon>
        <taxon>Acari</taxon>
        <taxon>Parasitiformes</taxon>
        <taxon>Ixodida</taxon>
        <taxon>Ixodoidea</taxon>
        <taxon>Ixodidae</taxon>
        <taxon>Ixodinae</taxon>
        <taxon>Ixodes</taxon>
    </lineage>
</organism>
<evidence type="ECO:0000256" key="8">
    <source>
        <dbReference type="ARBA" id="ARBA00022694"/>
    </source>
</evidence>
<proteinExistence type="evidence at transcript level"/>
<dbReference type="GO" id="GO:0008168">
    <property type="term" value="F:methyltransferase activity"/>
    <property type="evidence" value="ECO:0007669"/>
    <property type="project" value="UniProtKB-KW"/>
</dbReference>
<dbReference type="EMBL" id="GADI01006895">
    <property type="protein sequence ID" value="JAA66913.1"/>
    <property type="molecule type" value="mRNA"/>
</dbReference>
<evidence type="ECO:0000256" key="11">
    <source>
        <dbReference type="ARBA" id="ARBA00049202"/>
    </source>
</evidence>
<evidence type="ECO:0000256" key="1">
    <source>
        <dbReference type="ARBA" id="ARBA00004797"/>
    </source>
</evidence>
<dbReference type="InterPro" id="IPR003827">
    <property type="entry name" value="tRNA_yW-synthesising"/>
</dbReference>
<evidence type="ECO:0000256" key="10">
    <source>
        <dbReference type="ARBA" id="ARBA00030554"/>
    </source>
</evidence>
<name>A0A0K8R7Q4_IXORI</name>
<sequence>MPHTHVEFSRPSARAKHFTTSSPDKFAKEKREILQAADLSRKGAIDARIEHVVEHLNARPQYYTTSSCSGRTVLLSEDSSGDTVRKKGCVWLNVSHELLGQGELELSLSSHTGSAVLKFEPFILHVRCHTLEDARKLLATSIGAGCRNSGIMISKTGSVHVAVRTTLSMEVPLSQNGNLLVSAQYLEFLGSEANAKMAKNWARLERFSAALRDLQGTSRPGEDCRVFCGVRPLHHDRRKNADELNDPMDCLVSLPSLFEGALSSS</sequence>
<comment type="similarity">
    <text evidence="2">Belongs to the TYW3 family.</text>
</comment>
<evidence type="ECO:0000256" key="6">
    <source>
        <dbReference type="ARBA" id="ARBA00022679"/>
    </source>
</evidence>
<dbReference type="UniPathway" id="UPA00375"/>
<keyword evidence="7" id="KW-0949">S-adenosyl-L-methionine</keyword>
<comment type="catalytic activity">
    <reaction evidence="11">
        <text>4-demethyl-7-[(3S)-3-amino-3-carboxypropyl]wyosine(37) in tRNA(Phe) + S-adenosyl-L-methionine = 7-[(3S)-3-amino-3-carboxypropyl]wyosine(37) in tRNA(Phe) + S-adenosyl-L-homocysteine + H(+)</text>
        <dbReference type="Rhea" id="RHEA:36635"/>
        <dbReference type="Rhea" id="RHEA-COMP:10378"/>
        <dbReference type="Rhea" id="RHEA-COMP:10379"/>
        <dbReference type="ChEBI" id="CHEBI:15378"/>
        <dbReference type="ChEBI" id="CHEBI:57856"/>
        <dbReference type="ChEBI" id="CHEBI:59789"/>
        <dbReference type="ChEBI" id="CHEBI:73543"/>
        <dbReference type="ChEBI" id="CHEBI:73550"/>
        <dbReference type="EC" id="2.1.1.282"/>
    </reaction>
</comment>
<comment type="pathway">
    <text evidence="1">tRNA modification; wybutosine-tRNA(Phe) biosynthesis.</text>
</comment>
<dbReference type="SUPFAM" id="SSF111278">
    <property type="entry name" value="SSo0622-like"/>
    <property type="match status" value="1"/>
</dbReference>
<accession>A0A0K8R7Q4</accession>
<feature type="domain" description="tRNA wybutosine-synthesizing protein" evidence="13">
    <location>
        <begin position="29"/>
        <end position="212"/>
    </location>
</feature>
<dbReference type="Gene3D" id="3.30.1960.10">
    <property type="entry name" value="tRNA wybutosine-synthesizing-like"/>
    <property type="match status" value="1"/>
</dbReference>
<evidence type="ECO:0000256" key="2">
    <source>
        <dbReference type="ARBA" id="ARBA00008569"/>
    </source>
</evidence>
<reference evidence="14" key="1">
    <citation type="submission" date="2012-12" db="EMBL/GenBank/DDBJ databases">
        <title>Identification and characterization of a phenylalanine ammonia-lyase gene family in Isatis indigotica Fort.</title>
        <authorList>
            <person name="Liu Q."/>
            <person name="Chen J."/>
            <person name="Zhou X."/>
            <person name="Di P."/>
            <person name="Xiao Y."/>
            <person name="Xuan H."/>
            <person name="Zhang L."/>
            <person name="Chen W."/>
        </authorList>
    </citation>
    <scope>NUCLEOTIDE SEQUENCE</scope>
    <source>
        <tissue evidence="14">Salivary gland</tissue>
    </source>
</reference>
<evidence type="ECO:0000256" key="4">
    <source>
        <dbReference type="ARBA" id="ARBA00016536"/>
    </source>
</evidence>
<feature type="region of interest" description="Disordered" evidence="12">
    <location>
        <begin position="1"/>
        <end position="22"/>
    </location>
</feature>
<keyword evidence="6" id="KW-0808">Transferase</keyword>
<evidence type="ECO:0000259" key="13">
    <source>
        <dbReference type="Pfam" id="PF02676"/>
    </source>
</evidence>
<dbReference type="Pfam" id="PF02676">
    <property type="entry name" value="TYW3"/>
    <property type="match status" value="1"/>
</dbReference>
<dbReference type="GO" id="GO:0008033">
    <property type="term" value="P:tRNA processing"/>
    <property type="evidence" value="ECO:0007669"/>
    <property type="project" value="UniProtKB-KW"/>
</dbReference>
<dbReference type="GO" id="GO:0032259">
    <property type="term" value="P:methylation"/>
    <property type="evidence" value="ECO:0007669"/>
    <property type="project" value="UniProtKB-KW"/>
</dbReference>